<dbReference type="Pfam" id="PF12708">
    <property type="entry name" value="Pect-lyase_RHGA_epim"/>
    <property type="match status" value="1"/>
</dbReference>
<dbReference type="InterPro" id="IPR006626">
    <property type="entry name" value="PbH1"/>
</dbReference>
<dbReference type="InterPro" id="IPR011050">
    <property type="entry name" value="Pectin_lyase_fold/virulence"/>
</dbReference>
<sequence>LAPDTERTLTLDGPITAGPHQVFGGKGKVTGGFATSPVLPQWWGAVGDGKHDDAPAFNAALQLSLTAGAVAIQVPRGDYRIAGRLRIYRNTHLRFDPGATLVRGWAAGFFTNGDNGGSYPGYSGHGSIVIEGGTLDGNVGEFADEYVAMSFGHAEDITIRGLTIRDVIWGHAIEVNACRRVTISDCRFLGYRDAADGSRSFSEAIQLDVPTKLSFPAFGPWDGTPCRDVTIANCHFGPSGTDNTTSWACGVGSHGCIHDVWTSGVRIIDNVFDRTTWYAIRPFKWNDCVITGNVLTDCAGGITHSTPAPDTESSKDKDGVQQGVAQGSARILIADNIISGTSTSAAISAYGRPDAGPEQVQIHGNQIIGTKSNAIHATYCRGLQVSDNMVHQASGHGVRLEQVEGFAVDDNWIDEVSVEKEGASDGINLVGCRAGVVRHNAVRPGGQRYGFAADADCEDVTSSANLLAGTSGPYLAESDSTRDQVELYAPSGTRFALTVSDDGELTAAPVE</sequence>
<dbReference type="InterPro" id="IPR024535">
    <property type="entry name" value="RHGA/B-epi-like_pectate_lyase"/>
</dbReference>
<dbReference type="Pfam" id="PF13229">
    <property type="entry name" value="Beta_helix"/>
    <property type="match status" value="1"/>
</dbReference>
<evidence type="ECO:0000259" key="1">
    <source>
        <dbReference type="Pfam" id="PF12708"/>
    </source>
</evidence>
<dbReference type="AlphaFoldDB" id="A0A9D1H073"/>
<evidence type="ECO:0000259" key="2">
    <source>
        <dbReference type="Pfam" id="PF13229"/>
    </source>
</evidence>
<comment type="caution">
    <text evidence="3">The sequence shown here is derived from an EMBL/GenBank/DDBJ whole genome shotgun (WGS) entry which is preliminary data.</text>
</comment>
<dbReference type="Gene3D" id="2.160.20.10">
    <property type="entry name" value="Single-stranded right-handed beta-helix, Pectin lyase-like"/>
    <property type="match status" value="1"/>
</dbReference>
<reference evidence="3" key="1">
    <citation type="submission" date="2020-10" db="EMBL/GenBank/DDBJ databases">
        <authorList>
            <person name="Gilroy R."/>
        </authorList>
    </citation>
    <scope>NUCLEOTIDE SEQUENCE</scope>
    <source>
        <strain evidence="3">ChiGjej1B1-24693</strain>
    </source>
</reference>
<dbReference type="SUPFAM" id="SSF51126">
    <property type="entry name" value="Pectin lyase-like"/>
    <property type="match status" value="1"/>
</dbReference>
<feature type="domain" description="Rhamnogalacturonase A/B/Epimerase-like pectate lyase" evidence="1">
    <location>
        <begin position="44"/>
        <end position="100"/>
    </location>
</feature>
<reference evidence="3" key="2">
    <citation type="journal article" date="2021" name="PeerJ">
        <title>Extensive microbial diversity within the chicken gut microbiome revealed by metagenomics and culture.</title>
        <authorList>
            <person name="Gilroy R."/>
            <person name="Ravi A."/>
            <person name="Getino M."/>
            <person name="Pursley I."/>
            <person name="Horton D.L."/>
            <person name="Alikhan N.F."/>
            <person name="Baker D."/>
            <person name="Gharbi K."/>
            <person name="Hall N."/>
            <person name="Watson M."/>
            <person name="Adriaenssens E.M."/>
            <person name="Foster-Nyarko E."/>
            <person name="Jarju S."/>
            <person name="Secka A."/>
            <person name="Antonio M."/>
            <person name="Oren A."/>
            <person name="Chaudhuri R.R."/>
            <person name="La Ragione R."/>
            <person name="Hildebrand F."/>
            <person name="Pallen M.J."/>
        </authorList>
    </citation>
    <scope>NUCLEOTIDE SEQUENCE</scope>
    <source>
        <strain evidence="3">ChiGjej1B1-24693</strain>
    </source>
</reference>
<evidence type="ECO:0000313" key="4">
    <source>
        <dbReference type="Proteomes" id="UP000886842"/>
    </source>
</evidence>
<organism evidence="3 4">
    <name type="scientific">Candidatus Avipropionibacterium avicola</name>
    <dbReference type="NCBI Taxonomy" id="2840701"/>
    <lineage>
        <taxon>Bacteria</taxon>
        <taxon>Bacillati</taxon>
        <taxon>Actinomycetota</taxon>
        <taxon>Actinomycetes</taxon>
        <taxon>Propionibacteriales</taxon>
        <taxon>Propionibacteriaceae</taxon>
        <taxon>Propionibacteriaceae incertae sedis</taxon>
        <taxon>Candidatus Avipropionibacterium</taxon>
    </lineage>
</organism>
<feature type="non-terminal residue" evidence="3">
    <location>
        <position position="1"/>
    </location>
</feature>
<proteinExistence type="predicted"/>
<gene>
    <name evidence="3" type="ORF">IAA98_14520</name>
</gene>
<dbReference type="InterPro" id="IPR012334">
    <property type="entry name" value="Pectin_lyas_fold"/>
</dbReference>
<protein>
    <submittedName>
        <fullName evidence="3">Right-handed parallel beta-helix repeat-containing protein</fullName>
    </submittedName>
</protein>
<dbReference type="InterPro" id="IPR039448">
    <property type="entry name" value="Beta_helix"/>
</dbReference>
<feature type="domain" description="Right handed beta helix" evidence="2">
    <location>
        <begin position="325"/>
        <end position="462"/>
    </location>
</feature>
<accession>A0A9D1H073</accession>
<evidence type="ECO:0000313" key="3">
    <source>
        <dbReference type="EMBL" id="HIT76791.1"/>
    </source>
</evidence>
<name>A0A9D1H073_9ACTN</name>
<dbReference type="EMBL" id="DVLP01000417">
    <property type="protein sequence ID" value="HIT76791.1"/>
    <property type="molecule type" value="Genomic_DNA"/>
</dbReference>
<dbReference type="Proteomes" id="UP000886842">
    <property type="component" value="Unassembled WGS sequence"/>
</dbReference>
<dbReference type="SMART" id="SM00710">
    <property type="entry name" value="PbH1"/>
    <property type="match status" value="9"/>
</dbReference>